<evidence type="ECO:0000256" key="1">
    <source>
        <dbReference type="SAM" id="MobiDB-lite"/>
    </source>
</evidence>
<dbReference type="AlphaFoldDB" id="A0A1Z5JF24"/>
<evidence type="ECO:0000256" key="2">
    <source>
        <dbReference type="SAM" id="SignalP"/>
    </source>
</evidence>
<organism evidence="3 4">
    <name type="scientific">Fistulifera solaris</name>
    <name type="common">Oleaginous diatom</name>
    <dbReference type="NCBI Taxonomy" id="1519565"/>
    <lineage>
        <taxon>Eukaryota</taxon>
        <taxon>Sar</taxon>
        <taxon>Stramenopiles</taxon>
        <taxon>Ochrophyta</taxon>
        <taxon>Bacillariophyta</taxon>
        <taxon>Bacillariophyceae</taxon>
        <taxon>Bacillariophycidae</taxon>
        <taxon>Naviculales</taxon>
        <taxon>Naviculaceae</taxon>
        <taxon>Fistulifera</taxon>
    </lineage>
</organism>
<proteinExistence type="predicted"/>
<sequence>MINKLSFLLALLWALAGEARGVVDEKSASRVRGAARKLNHIVRNSPNASAQKKSTKKDSGDAVDDGGDSNGDESDGGQLSLLPRWFDLLRPCKLLEDQFRGSINCETMLLIPLLIERQVKVEIYTDELCDPLTRRICTTPGFEVIVDFDDQYLTKNVFFADISIGPINVGTLNFGFDVCLGEEEPVSEPVNESNATSTFAESASLCGCEVSLADYPCNSCEFCENGGVSFDCSNIVVGLTNNGSCDTLPRPQSTLRDSEKIDVSFPDFLLNMKL</sequence>
<reference evidence="3 4" key="1">
    <citation type="journal article" date="2015" name="Plant Cell">
        <title>Oil accumulation by the oleaginous diatom Fistulifera solaris as revealed by the genome and transcriptome.</title>
        <authorList>
            <person name="Tanaka T."/>
            <person name="Maeda Y."/>
            <person name="Veluchamy A."/>
            <person name="Tanaka M."/>
            <person name="Abida H."/>
            <person name="Marechal E."/>
            <person name="Bowler C."/>
            <person name="Muto M."/>
            <person name="Sunaga Y."/>
            <person name="Tanaka M."/>
            <person name="Yoshino T."/>
            <person name="Taniguchi T."/>
            <person name="Fukuda Y."/>
            <person name="Nemoto M."/>
            <person name="Matsumoto M."/>
            <person name="Wong P.S."/>
            <person name="Aburatani S."/>
            <person name="Fujibuchi W."/>
        </authorList>
    </citation>
    <scope>NUCLEOTIDE SEQUENCE [LARGE SCALE GENOMIC DNA]</scope>
    <source>
        <strain evidence="3 4">JPCC DA0580</strain>
    </source>
</reference>
<evidence type="ECO:0000313" key="4">
    <source>
        <dbReference type="Proteomes" id="UP000198406"/>
    </source>
</evidence>
<protein>
    <recommendedName>
        <fullName evidence="5">Niemann-Pick C1 N-terminal domain-containing protein</fullName>
    </recommendedName>
</protein>
<evidence type="ECO:0000313" key="3">
    <source>
        <dbReference type="EMBL" id="GAX12482.1"/>
    </source>
</evidence>
<dbReference type="Proteomes" id="UP000198406">
    <property type="component" value="Unassembled WGS sequence"/>
</dbReference>
<accession>A0A1Z5JF24</accession>
<feature type="region of interest" description="Disordered" evidence="1">
    <location>
        <begin position="45"/>
        <end position="76"/>
    </location>
</feature>
<dbReference type="EMBL" id="BDSP01000052">
    <property type="protein sequence ID" value="GAX12482.1"/>
    <property type="molecule type" value="Genomic_DNA"/>
</dbReference>
<feature type="chain" id="PRO_5012893596" description="Niemann-Pick C1 N-terminal domain-containing protein" evidence="2">
    <location>
        <begin position="22"/>
        <end position="274"/>
    </location>
</feature>
<gene>
    <name evidence="3" type="ORF">FisN_24Hu056</name>
</gene>
<name>A0A1Z5JF24_FISSO</name>
<comment type="caution">
    <text evidence="3">The sequence shown here is derived from an EMBL/GenBank/DDBJ whole genome shotgun (WGS) entry which is preliminary data.</text>
</comment>
<evidence type="ECO:0008006" key="5">
    <source>
        <dbReference type="Google" id="ProtNLM"/>
    </source>
</evidence>
<keyword evidence="2" id="KW-0732">Signal</keyword>
<feature type="compositionally biased region" description="Acidic residues" evidence="1">
    <location>
        <begin position="61"/>
        <end position="75"/>
    </location>
</feature>
<feature type="signal peptide" evidence="2">
    <location>
        <begin position="1"/>
        <end position="21"/>
    </location>
</feature>
<keyword evidence="4" id="KW-1185">Reference proteome</keyword>
<dbReference type="InParanoid" id="A0A1Z5JF24"/>